<evidence type="ECO:0000313" key="8">
    <source>
        <dbReference type="Proteomes" id="UP000000485"/>
    </source>
</evidence>
<dbReference type="EMBL" id="CP002665">
    <property type="protein sequence ID" value="AEI10590.1"/>
    <property type="molecule type" value="Genomic_DNA"/>
</dbReference>
<comment type="subcellular location">
    <subcellularLocation>
        <location evidence="1">Endomembrane system</location>
        <topology evidence="1">Multi-pass membrane protein</topology>
    </subcellularLocation>
</comment>
<dbReference type="STRING" id="593907.Celgi_0057"/>
<evidence type="ECO:0000256" key="4">
    <source>
        <dbReference type="ARBA" id="ARBA00023136"/>
    </source>
</evidence>
<reference evidence="8" key="1">
    <citation type="submission" date="2011-04" db="EMBL/GenBank/DDBJ databases">
        <title>Complete sequence of Cellvibrio gilvus ATCC 13127.</title>
        <authorList>
            <person name="Lucas S."/>
            <person name="Han J."/>
            <person name="Lapidus A."/>
            <person name="Cheng J.-F."/>
            <person name="Goodwin L."/>
            <person name="Pitluck S."/>
            <person name="Peters L."/>
            <person name="Munk A."/>
            <person name="Detter J.C."/>
            <person name="Han C."/>
            <person name="Tapia R."/>
            <person name="Land M."/>
            <person name="Hauser L."/>
            <person name="Kyrpides N."/>
            <person name="Ivanova N."/>
            <person name="Ovchinnikova G."/>
            <person name="Pagani I."/>
            <person name="Mead D."/>
            <person name="Brumm P."/>
            <person name="Woyke T."/>
        </authorList>
    </citation>
    <scope>NUCLEOTIDE SEQUENCE [LARGE SCALE GENOMIC DNA]</scope>
    <source>
        <strain evidence="8">ATCC 13127 / NRRL B-14078</strain>
    </source>
</reference>
<evidence type="ECO:0000256" key="2">
    <source>
        <dbReference type="ARBA" id="ARBA00022692"/>
    </source>
</evidence>
<evidence type="ECO:0000259" key="6">
    <source>
        <dbReference type="Pfam" id="PF02656"/>
    </source>
</evidence>
<keyword evidence="4 5" id="KW-0472">Membrane</keyword>
<evidence type="ECO:0000313" key="7">
    <source>
        <dbReference type="EMBL" id="AEI10590.1"/>
    </source>
</evidence>
<dbReference type="AlphaFoldDB" id="F8A270"/>
<feature type="domain" description="DUF202" evidence="6">
    <location>
        <begin position="13"/>
        <end position="71"/>
    </location>
</feature>
<gene>
    <name evidence="7" type="ordered locus">Celgi_0057</name>
</gene>
<sequence>MSDRHAARATAAGLARERTRLAWRRTGLGAAAGSLAAGRLLGSQLGPWSWVVAGAGLTATVVVVARATRHHVLVSTAPGRLVTAVTAIVATLGGLALVVLWTGDARVV</sequence>
<dbReference type="Proteomes" id="UP000000485">
    <property type="component" value="Chromosome"/>
</dbReference>
<dbReference type="RefSeq" id="WP_013882120.1">
    <property type="nucleotide sequence ID" value="NC_015671.1"/>
</dbReference>
<name>F8A270_CELGA</name>
<dbReference type="InterPro" id="IPR003807">
    <property type="entry name" value="DUF202"/>
</dbReference>
<evidence type="ECO:0000256" key="1">
    <source>
        <dbReference type="ARBA" id="ARBA00004127"/>
    </source>
</evidence>
<dbReference type="Pfam" id="PF02656">
    <property type="entry name" value="DUF202"/>
    <property type="match status" value="1"/>
</dbReference>
<dbReference type="KEGG" id="cga:Celgi_0057"/>
<keyword evidence="3 5" id="KW-1133">Transmembrane helix</keyword>
<protein>
    <recommendedName>
        <fullName evidence="6">DUF202 domain-containing protein</fullName>
    </recommendedName>
</protein>
<feature type="transmembrane region" description="Helical" evidence="5">
    <location>
        <begin position="48"/>
        <end position="69"/>
    </location>
</feature>
<feature type="transmembrane region" description="Helical" evidence="5">
    <location>
        <begin position="81"/>
        <end position="102"/>
    </location>
</feature>
<proteinExistence type="predicted"/>
<dbReference type="eggNOG" id="COG2149">
    <property type="taxonomic scope" value="Bacteria"/>
</dbReference>
<keyword evidence="8" id="KW-1185">Reference proteome</keyword>
<dbReference type="HOGENOM" id="CLU_1923808_0_0_11"/>
<dbReference type="GO" id="GO:0012505">
    <property type="term" value="C:endomembrane system"/>
    <property type="evidence" value="ECO:0007669"/>
    <property type="project" value="UniProtKB-SubCell"/>
</dbReference>
<evidence type="ECO:0000256" key="5">
    <source>
        <dbReference type="SAM" id="Phobius"/>
    </source>
</evidence>
<accession>F8A270</accession>
<organism evidence="7 8">
    <name type="scientific">Cellulomonas gilvus (strain ATCC 13127 / NRRL B-14078)</name>
    <name type="common">Cellvibrio gilvus</name>
    <dbReference type="NCBI Taxonomy" id="593907"/>
    <lineage>
        <taxon>Bacteria</taxon>
        <taxon>Bacillati</taxon>
        <taxon>Actinomycetota</taxon>
        <taxon>Actinomycetes</taxon>
        <taxon>Micrococcales</taxon>
        <taxon>Cellulomonadaceae</taxon>
        <taxon>Cellulomonas</taxon>
    </lineage>
</organism>
<keyword evidence="2 5" id="KW-0812">Transmembrane</keyword>
<evidence type="ECO:0000256" key="3">
    <source>
        <dbReference type="ARBA" id="ARBA00022989"/>
    </source>
</evidence>
<feature type="transmembrane region" description="Helical" evidence="5">
    <location>
        <begin position="21"/>
        <end position="42"/>
    </location>
</feature>